<evidence type="ECO:0000256" key="1">
    <source>
        <dbReference type="SAM" id="MobiDB-lite"/>
    </source>
</evidence>
<dbReference type="Proteomes" id="UP000289886">
    <property type="component" value="Unassembled WGS sequence"/>
</dbReference>
<dbReference type="AlphaFoldDB" id="A0A444UTE7"/>
<evidence type="ECO:0000313" key="3">
    <source>
        <dbReference type="Proteomes" id="UP000289886"/>
    </source>
</evidence>
<evidence type="ECO:0000313" key="2">
    <source>
        <dbReference type="EMBL" id="RXM91443.1"/>
    </source>
</evidence>
<protein>
    <submittedName>
        <fullName evidence="2">Uncharacterized protein</fullName>
    </submittedName>
</protein>
<proteinExistence type="predicted"/>
<dbReference type="EMBL" id="SCEB01008770">
    <property type="protein sequence ID" value="RXM91443.1"/>
    <property type="molecule type" value="Genomic_DNA"/>
</dbReference>
<feature type="compositionally biased region" description="Polar residues" evidence="1">
    <location>
        <begin position="109"/>
        <end position="126"/>
    </location>
</feature>
<comment type="caution">
    <text evidence="2">The sequence shown here is derived from an EMBL/GenBank/DDBJ whole genome shotgun (WGS) entry which is preliminary data.</text>
</comment>
<organism evidence="2 3">
    <name type="scientific">Acipenser ruthenus</name>
    <name type="common">Sterlet sturgeon</name>
    <dbReference type="NCBI Taxonomy" id="7906"/>
    <lineage>
        <taxon>Eukaryota</taxon>
        <taxon>Metazoa</taxon>
        <taxon>Chordata</taxon>
        <taxon>Craniata</taxon>
        <taxon>Vertebrata</taxon>
        <taxon>Euteleostomi</taxon>
        <taxon>Actinopterygii</taxon>
        <taxon>Chondrostei</taxon>
        <taxon>Acipenseriformes</taxon>
        <taxon>Acipenseridae</taxon>
        <taxon>Acipenser</taxon>
    </lineage>
</organism>
<name>A0A444UTE7_ACIRT</name>
<accession>A0A444UTE7</accession>
<feature type="region of interest" description="Disordered" evidence="1">
    <location>
        <begin position="94"/>
        <end position="126"/>
    </location>
</feature>
<gene>
    <name evidence="2" type="ORF">EOD39_21173</name>
</gene>
<sequence>MDPSPEHLDNHWVNVMDPSPEHLDNHWVNVMDPSPEHLDNHWVNVMDSSPQHLDNHWVNVSSPQHLTPAAHAHFTLSCRDHKFLKTLINMNQRPLNDKPGLPPLKPGCINNSQSCTTAENTSGGPE</sequence>
<reference evidence="2 3" key="1">
    <citation type="submission" date="2019-01" db="EMBL/GenBank/DDBJ databases">
        <title>Draft Genome and Complete Hox-Cluster Characterization of the Sterlet Sturgeon (Acipenser ruthenus).</title>
        <authorList>
            <person name="Wei Q."/>
        </authorList>
    </citation>
    <scope>NUCLEOTIDE SEQUENCE [LARGE SCALE GENOMIC DNA]</scope>
    <source>
        <strain evidence="2">WHYD16114868_AA</strain>
        <tissue evidence="2">Blood</tissue>
    </source>
</reference>
<keyword evidence="3" id="KW-1185">Reference proteome</keyword>